<keyword evidence="1" id="KW-0403">Intermediate filament</keyword>
<organism evidence="6 7">
    <name type="scientific">Sinanodonta woodiana</name>
    <name type="common">Chinese pond mussel</name>
    <name type="synonym">Anodonta woodiana</name>
    <dbReference type="NCBI Taxonomy" id="1069815"/>
    <lineage>
        <taxon>Eukaryota</taxon>
        <taxon>Metazoa</taxon>
        <taxon>Spiralia</taxon>
        <taxon>Lophotrochozoa</taxon>
        <taxon>Mollusca</taxon>
        <taxon>Bivalvia</taxon>
        <taxon>Autobranchia</taxon>
        <taxon>Heteroconchia</taxon>
        <taxon>Palaeoheterodonta</taxon>
        <taxon>Unionida</taxon>
        <taxon>Unionoidea</taxon>
        <taxon>Unionidae</taxon>
        <taxon>Unioninae</taxon>
        <taxon>Sinanodonta</taxon>
    </lineage>
</organism>
<keyword evidence="2 3" id="KW-0175">Coiled coil</keyword>
<keyword evidence="7" id="KW-1185">Reference proteome</keyword>
<sequence length="1127" mass="127462">MLEREKSAELKAKKTVRFSEDLNLQDTLELSSLRSPSRLGYADSPHVSDRSFNSDVSQGNNFKLIDLEQGEEVIGNPAHSTAREEFNEYSNKCTNRKTEETDQHCDLIPGAEPDSKRKKTGSSFIQTRRFLPEAGQSAKHPFEKTVYVVKSVPGDTSRSRHSTHFDIHSIQKSAETQTSTQLRNIQSDSGYSSPHHQYQTIPYGSVPAQSSEDKSPKSAKMSYYSTGEVLSPVTMTRLQEKEELQRLNDRFTSYIHKVRQTSEKGKQIDASVFIKSTKILEDEVKNIKHLYEKELDDIRLQLEAAYREKNNLQLQVQKNQQASIDLESRLSVENDRNRRLTDEINTLQRKLTHMETELLEVRSVTGQPKGDVESLRHEIDKLVRENQELKRRYEKETLMLRDSEDRFQQLRKKMEFDEQVHSQQILELQDRLENSSATVISLESRLRDLSRTDEAIPEILKQVREASDQELKRFRIESEEQYNRNISALKAQMDNDAATIERLTMDKSQLQGSVGELHAKIRSLEGQLRTLEHQKSSLEELVKQERGHSADQIKAMEKKLRDMQELVFAKVREASSVRESYIPLKTEIEALKIMLEEEERRLQVPVQVSEQQKTSYRVTSPVLPPPTLSQPIYPPPVFPVTSVHSVYPPQHSLTTMPPQTMAQTYHTTSYSDVPYTSVAEPVYPPAPPTEELPPIDVGTTTKYTYETTPSVNHLHIESSPPATPKAVGPISRAKSAPAGSPRNVHLIPSSLGQGKDYFDEMFKDLTRETLQSPTRAKSAGSYSPVDCPPSESPRQNDRMSPDRPTSSVYHDYTTSTSSAIGDTKILEVHQEGKYIRLVNAGKQDVEFGGYMIQQNVGGHPVAVYRFPPRTKFAKHTTITVWSGNNDPLLHDPPGDFVWKEQQKWGTGPECTTILCKPNGQAIAWTTAAHRFAKNAYEDTPMHVSSGADFEIKEENTGALREEEVLTEVNVNINEPKPEQVYLRREKQQPPSLSSQKHPHGSHPLNETHPHTGQPRPFTYGNDNSSVNRQSRVQTTRPDPIYGQPYAGASANRLGSAPLKQMHSSNASGVIRGNGTLANKSEPGVTSTAPSPFMPPHNRFKTGLEQLQSQHHTDYLPPMPRPPLFSAW</sequence>
<dbReference type="InterPro" id="IPR001322">
    <property type="entry name" value="Lamin_tail_dom"/>
</dbReference>
<name>A0ABD3TXF6_SINWO</name>
<feature type="coiled-coil region" evidence="3">
    <location>
        <begin position="514"/>
        <end position="548"/>
    </location>
</feature>
<protein>
    <recommendedName>
        <fullName evidence="5">LTD domain-containing protein</fullName>
    </recommendedName>
</protein>
<feature type="region of interest" description="Disordered" evidence="4">
    <location>
        <begin position="976"/>
        <end position="1099"/>
    </location>
</feature>
<feature type="region of interest" description="Disordered" evidence="4">
    <location>
        <begin position="168"/>
        <end position="220"/>
    </location>
</feature>
<feature type="domain" description="LTD" evidence="5">
    <location>
        <begin position="811"/>
        <end position="929"/>
    </location>
</feature>
<feature type="compositionally biased region" description="Polar residues" evidence="4">
    <location>
        <begin position="803"/>
        <end position="814"/>
    </location>
</feature>
<dbReference type="InterPro" id="IPR039008">
    <property type="entry name" value="IF_rod_dom"/>
</dbReference>
<dbReference type="EMBL" id="JBJQND010000017">
    <property type="protein sequence ID" value="KAL3841700.1"/>
    <property type="molecule type" value="Genomic_DNA"/>
</dbReference>
<gene>
    <name evidence="6" type="ORF">ACJMK2_019808</name>
</gene>
<dbReference type="SUPFAM" id="SSF64593">
    <property type="entry name" value="Intermediate filament protein, coiled coil region"/>
    <property type="match status" value="1"/>
</dbReference>
<evidence type="ECO:0000256" key="4">
    <source>
        <dbReference type="SAM" id="MobiDB-lite"/>
    </source>
</evidence>
<feature type="compositionally biased region" description="Polar residues" evidence="4">
    <location>
        <begin position="170"/>
        <end position="210"/>
    </location>
</feature>
<dbReference type="GO" id="GO:0005882">
    <property type="term" value="C:intermediate filament"/>
    <property type="evidence" value="ECO:0007669"/>
    <property type="project" value="UniProtKB-KW"/>
</dbReference>
<accession>A0ABD3TXF6</accession>
<dbReference type="Gene3D" id="2.60.40.1260">
    <property type="entry name" value="Lamin Tail domain"/>
    <property type="match status" value="1"/>
</dbReference>
<evidence type="ECO:0000259" key="5">
    <source>
        <dbReference type="PROSITE" id="PS51841"/>
    </source>
</evidence>
<dbReference type="SUPFAM" id="SSF74853">
    <property type="entry name" value="Lamin A/C globular tail domain"/>
    <property type="match status" value="1"/>
</dbReference>
<dbReference type="Pfam" id="PF00038">
    <property type="entry name" value="Filament"/>
    <property type="match status" value="1"/>
</dbReference>
<feature type="compositionally biased region" description="Basic and acidic residues" evidence="4">
    <location>
        <begin position="976"/>
        <end position="987"/>
    </location>
</feature>
<dbReference type="Proteomes" id="UP001634394">
    <property type="component" value="Unassembled WGS sequence"/>
</dbReference>
<evidence type="ECO:0000256" key="1">
    <source>
        <dbReference type="ARBA" id="ARBA00022754"/>
    </source>
</evidence>
<feature type="region of interest" description="Disordered" evidence="4">
    <location>
        <begin position="713"/>
        <end position="748"/>
    </location>
</feature>
<dbReference type="PANTHER" id="PTHR47012">
    <property type="entry name" value="LAMIN TAIL DOMAIN-CONTAINING PROTEIN 1"/>
    <property type="match status" value="1"/>
</dbReference>
<dbReference type="PROSITE" id="PS51841">
    <property type="entry name" value="LTD"/>
    <property type="match status" value="1"/>
</dbReference>
<dbReference type="InterPro" id="IPR036415">
    <property type="entry name" value="Lamin_tail_dom_sf"/>
</dbReference>
<feature type="compositionally biased region" description="Polar residues" evidence="4">
    <location>
        <begin position="1020"/>
        <end position="1036"/>
    </location>
</feature>
<dbReference type="PANTHER" id="PTHR47012:SF3">
    <property type="entry name" value="LAMIN TAIL DOMAIN CONTAINING 1"/>
    <property type="match status" value="1"/>
</dbReference>
<evidence type="ECO:0000313" key="6">
    <source>
        <dbReference type="EMBL" id="KAL3841700.1"/>
    </source>
</evidence>
<feature type="coiled-coil region" evidence="3">
    <location>
        <begin position="288"/>
        <end position="445"/>
    </location>
</feature>
<feature type="compositionally biased region" description="Polar residues" evidence="4">
    <location>
        <begin position="1075"/>
        <end position="1089"/>
    </location>
</feature>
<dbReference type="Gene3D" id="1.20.5.1160">
    <property type="entry name" value="Vasodilator-stimulated phosphoprotein"/>
    <property type="match status" value="1"/>
</dbReference>
<feature type="region of interest" description="Disordered" evidence="4">
    <location>
        <begin position="771"/>
        <end position="814"/>
    </location>
</feature>
<reference evidence="6 7" key="1">
    <citation type="submission" date="2024-11" db="EMBL/GenBank/DDBJ databases">
        <title>Chromosome-level genome assembly of the freshwater bivalve Anodonta woodiana.</title>
        <authorList>
            <person name="Chen X."/>
        </authorList>
    </citation>
    <scope>NUCLEOTIDE SEQUENCE [LARGE SCALE GENOMIC DNA]</scope>
    <source>
        <strain evidence="6">MN2024</strain>
        <tissue evidence="6">Gills</tissue>
    </source>
</reference>
<dbReference type="InterPro" id="IPR042840">
    <property type="entry name" value="LMNTD1"/>
</dbReference>
<dbReference type="AlphaFoldDB" id="A0ABD3TXF6"/>
<comment type="caution">
    <text evidence="6">The sequence shown here is derived from an EMBL/GenBank/DDBJ whole genome shotgun (WGS) entry which is preliminary data.</text>
</comment>
<dbReference type="Pfam" id="PF00932">
    <property type="entry name" value="LTD"/>
    <property type="match status" value="1"/>
</dbReference>
<evidence type="ECO:0000256" key="2">
    <source>
        <dbReference type="ARBA" id="ARBA00023054"/>
    </source>
</evidence>
<evidence type="ECO:0000313" key="7">
    <source>
        <dbReference type="Proteomes" id="UP001634394"/>
    </source>
</evidence>
<proteinExistence type="predicted"/>
<evidence type="ECO:0000256" key="3">
    <source>
        <dbReference type="SAM" id="Coils"/>
    </source>
</evidence>